<gene>
    <name evidence="1" type="ORF">QFC21_006897</name>
</gene>
<comment type="caution">
    <text evidence="1">The sequence shown here is derived from an EMBL/GenBank/DDBJ whole genome shotgun (WGS) entry which is preliminary data.</text>
</comment>
<proteinExistence type="predicted"/>
<dbReference type="Proteomes" id="UP001227268">
    <property type="component" value="Unassembled WGS sequence"/>
</dbReference>
<evidence type="ECO:0000313" key="2">
    <source>
        <dbReference type="Proteomes" id="UP001227268"/>
    </source>
</evidence>
<accession>A0ACC2UZ94</accession>
<keyword evidence="2" id="KW-1185">Reference proteome</keyword>
<protein>
    <submittedName>
        <fullName evidence="1">Uncharacterized protein</fullName>
    </submittedName>
</protein>
<reference evidence="1" key="1">
    <citation type="submission" date="2023-04" db="EMBL/GenBank/DDBJ databases">
        <title>Draft Genome sequencing of Naganishia species isolated from polar environments using Oxford Nanopore Technology.</title>
        <authorList>
            <person name="Leo P."/>
            <person name="Venkateswaran K."/>
        </authorList>
    </citation>
    <scope>NUCLEOTIDE SEQUENCE</scope>
    <source>
        <strain evidence="1">MNA-CCFEE 5423</strain>
    </source>
</reference>
<sequence>MSPDNQQSPATGKSNIDIDFLTATINDLQEYLRDGKVTSVELIRAYLNRIEANNRKGLELRAVMETAPVDDLLAMARTCDEMRAKGHPLGKLHGIPLLVKDNIATEPNLGMHTTAGSYALVNSIPKEDATVIAKLRAAGAIILGKTTMTEFGNCKYSKADWGWSARGGQPLSAYVGGGYPAANPEGSSSGSAIALSAGWAPATLGTETCGSLISPTGRAAGYTLRSTVGLISRYGVIPVSTTLDTVGPIAKSAHDIALLVECMSGYDAKDPATHAAQGHILENYTEFTELPHARFRGMRLGVPRHGVFDVPGNSDWRDATFKSAFDTAIRKMETLGATIYDPAEFPSYDVWKVRRATESWEIIRADLKEGLAEYLRGMQSTDVLSLRDIIEFAPSDSFNLAHRLLDADASEGRKSVEYGNATASREYLFTPAYYVTLIQSVTVHDIACKVKRLCMEEGVDNVMDQYRLDALILPINGLAANYAAYGGLIHSMPGGTFGLTLLDRAAYEANFPPRAVPTLLQ</sequence>
<name>A0ACC2UZ94_9TREE</name>
<dbReference type="EMBL" id="JASBWT010000039">
    <property type="protein sequence ID" value="KAJ9092395.1"/>
    <property type="molecule type" value="Genomic_DNA"/>
</dbReference>
<organism evidence="1 2">
    <name type="scientific">Naganishia friedmannii</name>
    <dbReference type="NCBI Taxonomy" id="89922"/>
    <lineage>
        <taxon>Eukaryota</taxon>
        <taxon>Fungi</taxon>
        <taxon>Dikarya</taxon>
        <taxon>Basidiomycota</taxon>
        <taxon>Agaricomycotina</taxon>
        <taxon>Tremellomycetes</taxon>
        <taxon>Filobasidiales</taxon>
        <taxon>Filobasidiaceae</taxon>
        <taxon>Naganishia</taxon>
    </lineage>
</organism>
<evidence type="ECO:0000313" key="1">
    <source>
        <dbReference type="EMBL" id="KAJ9092395.1"/>
    </source>
</evidence>